<dbReference type="AlphaFoldDB" id="A0AAN9U5J1"/>
<accession>A0AAN9U5J1</accession>
<evidence type="ECO:0000313" key="4">
    <source>
        <dbReference type="Proteomes" id="UP001320245"/>
    </source>
</evidence>
<reference evidence="3 4" key="1">
    <citation type="journal article" date="2023" name="PLoS ONE">
        <title>Cytospora paraplurivora sp. nov. isolated from orchards with fruit tree decline syndrome in Ontario, Canada.</title>
        <authorList>
            <person name="Ilyukhin E."/>
            <person name="Nguyen H.D.T."/>
            <person name="Castle A.J."/>
            <person name="Ellouze W."/>
        </authorList>
    </citation>
    <scope>NUCLEOTIDE SEQUENCE [LARGE SCALE GENOMIC DNA]</scope>
    <source>
        <strain evidence="3 4">FDS-564</strain>
    </source>
</reference>
<name>A0AAN9U5J1_9PEZI</name>
<dbReference type="Pfam" id="PF00814">
    <property type="entry name" value="TsaD"/>
    <property type="match status" value="1"/>
</dbReference>
<organism evidence="3 4">
    <name type="scientific">Cytospora paraplurivora</name>
    <dbReference type="NCBI Taxonomy" id="2898453"/>
    <lineage>
        <taxon>Eukaryota</taxon>
        <taxon>Fungi</taxon>
        <taxon>Dikarya</taxon>
        <taxon>Ascomycota</taxon>
        <taxon>Pezizomycotina</taxon>
        <taxon>Sordariomycetes</taxon>
        <taxon>Sordariomycetidae</taxon>
        <taxon>Diaporthales</taxon>
        <taxon>Cytosporaceae</taxon>
        <taxon>Cytospora</taxon>
    </lineage>
</organism>
<dbReference type="Gene3D" id="3.30.420.40">
    <property type="match status" value="1"/>
</dbReference>
<evidence type="ECO:0000256" key="1">
    <source>
        <dbReference type="SAM" id="MobiDB-lite"/>
    </source>
</evidence>
<gene>
    <name evidence="3" type="primary">QRI7</name>
    <name evidence="3" type="ORF">SLS53_006537</name>
</gene>
<dbReference type="PANTHER" id="PTHR11735:SF6">
    <property type="entry name" value="TRNA N6-ADENOSINE THREONYLCARBAMOYLTRANSFERASE, MITOCHONDRIAL"/>
    <property type="match status" value="1"/>
</dbReference>
<feature type="compositionally biased region" description="Basic and acidic residues" evidence="1">
    <location>
        <begin position="561"/>
        <end position="577"/>
    </location>
</feature>
<feature type="domain" description="Gcp-like" evidence="2">
    <location>
        <begin position="14"/>
        <end position="251"/>
    </location>
</feature>
<protein>
    <submittedName>
        <fullName evidence="3">Mitochondrial tRNAs modification protein</fullName>
    </submittedName>
</protein>
<dbReference type="Proteomes" id="UP001320245">
    <property type="component" value="Unassembled WGS sequence"/>
</dbReference>
<feature type="compositionally biased region" description="Low complexity" evidence="1">
    <location>
        <begin position="306"/>
        <end position="322"/>
    </location>
</feature>
<evidence type="ECO:0000259" key="2">
    <source>
        <dbReference type="Pfam" id="PF00814"/>
    </source>
</evidence>
<dbReference type="InterPro" id="IPR000905">
    <property type="entry name" value="Gcp-like_dom"/>
</dbReference>
<dbReference type="SUPFAM" id="SSF53067">
    <property type="entry name" value="Actin-like ATPase domain"/>
    <property type="match status" value="1"/>
</dbReference>
<evidence type="ECO:0000313" key="3">
    <source>
        <dbReference type="EMBL" id="KAK7737464.1"/>
    </source>
</evidence>
<proteinExistence type="predicted"/>
<feature type="region of interest" description="Disordered" evidence="1">
    <location>
        <begin position="384"/>
        <end position="418"/>
    </location>
</feature>
<dbReference type="GO" id="GO:0005739">
    <property type="term" value="C:mitochondrion"/>
    <property type="evidence" value="ECO:0007669"/>
    <property type="project" value="TreeGrafter"/>
</dbReference>
<sequence length="675" mass="75010">MESAIQRGNDPKAPVPHYPFLTLLVSGGHTMLLHTTSNVDHRILASTQRGRVELQEKESPVAIGDMLDKCARAIVPVEAFPQKAESVIYGQLMEDFVRNSKYNGMLHHAYKAPEKRQDEIEVYRSKEGWILPPPLRLTREMKYDFSGLGGMVRSIMQNKPDMSRQERAELAYHTMRLAFEHLASRVILALQEDEKLLAEPPKHLVLSGGVASNKFLRKVIEAVLKARGFDDIQLIAPHPKWCTDNAAMIAWTGAKMYESGWTTDRTFLPMGEWPIEQIMTGADCWVKRRDLSPFDPGYNTNEQQDVTDTPESTTPTTAEPVAPQVPADQPIKVHTTPATASAYFAALQVPAVYQPNECPTTPATAPAGPITSQVPVVDQALAELSTPETVAKPVSQTRRQRRREEQRQAAAQLDGLGAKLEEDRKARLEKEKEQAEVAKLEEDRKASLEKEKEQAEVAKQKAKEKAAEVAKQKAKEKEAKIAKQKAKEEAAKVAKQKKAEMARQKAKEKEAEEARQRAKEKEARIAKQKAREEEAKIAKQNKAEMAKQKVEQIETGPKQAKLSDEDRKQYIKQEAEPPSRGPGPFAVRKVSSGSRGSTRPDHGSEGNGGRTTTSRREGIDRGAPLASLDKVPPQVHIVRRLRPLQPAAAADQPTTKSAMGSLQKGLSTLKRWVGL</sequence>
<feature type="compositionally biased region" description="Basic and acidic residues" evidence="1">
    <location>
        <begin position="492"/>
        <end position="552"/>
    </location>
</feature>
<feature type="compositionally biased region" description="Low complexity" evidence="1">
    <location>
        <begin position="643"/>
        <end position="653"/>
    </location>
</feature>
<dbReference type="EMBL" id="JAJSPL020000029">
    <property type="protein sequence ID" value="KAK7737464.1"/>
    <property type="molecule type" value="Genomic_DNA"/>
</dbReference>
<keyword evidence="4" id="KW-1185">Reference proteome</keyword>
<dbReference type="PANTHER" id="PTHR11735">
    <property type="entry name" value="TRNA N6-ADENOSINE THREONYLCARBAMOYLTRANSFERASE"/>
    <property type="match status" value="1"/>
</dbReference>
<feature type="region of interest" description="Disordered" evidence="1">
    <location>
        <begin position="295"/>
        <end position="323"/>
    </location>
</feature>
<dbReference type="GO" id="GO:0072670">
    <property type="term" value="P:mitochondrial tRNA threonylcarbamoyladenosine modification"/>
    <property type="evidence" value="ECO:0007669"/>
    <property type="project" value="TreeGrafter"/>
</dbReference>
<feature type="region of interest" description="Disordered" evidence="1">
    <location>
        <begin position="432"/>
        <end position="461"/>
    </location>
</feature>
<dbReference type="InterPro" id="IPR043129">
    <property type="entry name" value="ATPase_NBD"/>
</dbReference>
<feature type="region of interest" description="Disordered" evidence="1">
    <location>
        <begin position="492"/>
        <end position="666"/>
    </location>
</feature>
<comment type="caution">
    <text evidence="3">The sequence shown here is derived from an EMBL/GenBank/DDBJ whole genome shotgun (WGS) entry which is preliminary data.</text>
</comment>
<feature type="compositionally biased region" description="Polar residues" evidence="1">
    <location>
        <begin position="654"/>
        <end position="666"/>
    </location>
</feature>